<evidence type="ECO:0000256" key="10">
    <source>
        <dbReference type="RuleBase" id="RU362125"/>
    </source>
</evidence>
<evidence type="ECO:0000256" key="3">
    <source>
        <dbReference type="ARBA" id="ARBA00022630"/>
    </source>
</evidence>
<evidence type="ECO:0000256" key="7">
    <source>
        <dbReference type="ARBA" id="ARBA00058683"/>
    </source>
</evidence>
<feature type="domain" description="Acyl-CoA oxidase/dehydrogenase middle" evidence="12">
    <location>
        <begin position="161"/>
        <end position="267"/>
    </location>
</feature>
<evidence type="ECO:0000256" key="4">
    <source>
        <dbReference type="ARBA" id="ARBA00022827"/>
    </source>
</evidence>
<evidence type="ECO:0000259" key="14">
    <source>
        <dbReference type="Pfam" id="PF12806"/>
    </source>
</evidence>
<dbReference type="GeneID" id="53315638"/>
<dbReference type="InterPro" id="IPR052166">
    <property type="entry name" value="Diverse_Acyl-CoA_DH"/>
</dbReference>
<dbReference type="InterPro" id="IPR025878">
    <property type="entry name" value="Acyl-CoA_dh-like_C_dom"/>
</dbReference>
<keyword evidence="4 10" id="KW-0274">FAD</keyword>
<feature type="domain" description="Acyl-CoA dehydrogenase/oxidase C-terminal" evidence="11">
    <location>
        <begin position="282"/>
        <end position="446"/>
    </location>
</feature>
<dbReference type="Pfam" id="PF02770">
    <property type="entry name" value="Acyl-CoA_dh_M"/>
    <property type="match status" value="1"/>
</dbReference>
<comment type="similarity">
    <text evidence="2 10">Belongs to the acyl-CoA dehydrogenase family.</text>
</comment>
<dbReference type="SUPFAM" id="SSF47203">
    <property type="entry name" value="Acyl-CoA dehydrogenase C-terminal domain-like"/>
    <property type="match status" value="1"/>
</dbReference>
<comment type="cofactor">
    <cofactor evidence="1 10">
        <name>FAD</name>
        <dbReference type="ChEBI" id="CHEBI:57692"/>
    </cofactor>
</comment>
<evidence type="ECO:0000259" key="12">
    <source>
        <dbReference type="Pfam" id="PF02770"/>
    </source>
</evidence>
<protein>
    <recommendedName>
        <fullName evidence="9">3-methylmercaptopropionyl-CoA dehydrogenase</fullName>
        <ecNumber evidence="8">1.3.99.41</ecNumber>
    </recommendedName>
</protein>
<dbReference type="InterPro" id="IPR037069">
    <property type="entry name" value="AcylCoA_DH/ox_N_sf"/>
</dbReference>
<gene>
    <name evidence="15" type="ORF">AY555_00475</name>
</gene>
<dbReference type="EC" id="1.3.99.41" evidence="8"/>
<dbReference type="Pfam" id="PF12806">
    <property type="entry name" value="Acyl-CoA_dh_C"/>
    <property type="match status" value="1"/>
</dbReference>
<dbReference type="InterPro" id="IPR006091">
    <property type="entry name" value="Acyl-CoA_Oxase/DH_mid-dom"/>
</dbReference>
<dbReference type="PANTHER" id="PTHR42803">
    <property type="entry name" value="ACYL-COA DEHYDROGENASE"/>
    <property type="match status" value="1"/>
</dbReference>
<comment type="catalytic activity">
    <reaction evidence="6">
        <text>3-(methylsulfanyl)propanoyl-CoA + oxidized [electron-transfer flavoprotein] + H(+) = 3-(methylsulfanyl)acryloyl-CoA + reduced [electron-transfer flavoprotein]</text>
        <dbReference type="Rhea" id="RHEA:52612"/>
        <dbReference type="Rhea" id="RHEA-COMP:10685"/>
        <dbReference type="Rhea" id="RHEA-COMP:10686"/>
        <dbReference type="ChEBI" id="CHEBI:15378"/>
        <dbReference type="ChEBI" id="CHEBI:57692"/>
        <dbReference type="ChEBI" id="CHEBI:58307"/>
        <dbReference type="ChEBI" id="CHEBI:82815"/>
        <dbReference type="ChEBI" id="CHEBI:84994"/>
        <dbReference type="EC" id="1.3.99.41"/>
    </reaction>
    <physiologicalReaction direction="left-to-right" evidence="6">
        <dbReference type="Rhea" id="RHEA:52613"/>
    </physiologicalReaction>
</comment>
<feature type="domain" description="Acetyl-CoA dehydrogenase-like C-terminal" evidence="14">
    <location>
        <begin position="477"/>
        <end position="577"/>
    </location>
</feature>
<evidence type="ECO:0000259" key="11">
    <source>
        <dbReference type="Pfam" id="PF00441"/>
    </source>
</evidence>
<dbReference type="InterPro" id="IPR013786">
    <property type="entry name" value="AcylCoA_DH/ox_N"/>
</dbReference>
<comment type="function">
    <text evidence="7">Involved in the assimilation of dimethylsulphoniopropionate (DMSP), an important compound in the fixation of carbon in marine phytoplankton, by mediating the conversion of 3-(methylthio)propanoyl-CoA (MMPA-CoA) to 3-(methylthio)acryloyl-CoA (MTA-CoA).</text>
</comment>
<dbReference type="RefSeq" id="WP_066131979.1">
    <property type="nucleotide sequence ID" value="NZ_CP014525.1"/>
</dbReference>
<accession>A0A143DB02</accession>
<dbReference type="PANTHER" id="PTHR42803:SF1">
    <property type="entry name" value="BROAD-SPECIFICITY LINEAR ACYL-COA DEHYDROGENASE FADE5"/>
    <property type="match status" value="1"/>
</dbReference>
<dbReference type="InterPro" id="IPR046373">
    <property type="entry name" value="Acyl-CoA_Oxase/DH_mid-dom_sf"/>
</dbReference>
<dbReference type="FunFam" id="2.40.110.10:FF:000031">
    <property type="entry name" value="Acyl-CoA dehydrogenase, putative"/>
    <property type="match status" value="1"/>
</dbReference>
<keyword evidence="5 10" id="KW-0560">Oxidoreductase</keyword>
<dbReference type="Gene3D" id="1.10.540.10">
    <property type="entry name" value="Acyl-CoA dehydrogenase/oxidase, N-terminal domain"/>
    <property type="match status" value="1"/>
</dbReference>
<dbReference type="InterPro" id="IPR036250">
    <property type="entry name" value="AcylCo_DH-like_C"/>
</dbReference>
<dbReference type="EMBL" id="CP014525">
    <property type="protein sequence ID" value="AMW33894.1"/>
    <property type="molecule type" value="Genomic_DNA"/>
</dbReference>
<dbReference type="Proteomes" id="UP000076066">
    <property type="component" value="Chromosome"/>
</dbReference>
<feature type="domain" description="Acyl-CoA dehydrogenase/oxidase N-terminal" evidence="13">
    <location>
        <begin position="73"/>
        <end position="156"/>
    </location>
</feature>
<keyword evidence="3 10" id="KW-0285">Flavoprotein</keyword>
<evidence type="ECO:0000256" key="1">
    <source>
        <dbReference type="ARBA" id="ARBA00001974"/>
    </source>
</evidence>
<dbReference type="Gene3D" id="2.40.110.10">
    <property type="entry name" value="Butyryl-CoA Dehydrogenase, subunit A, domain 2"/>
    <property type="match status" value="1"/>
</dbReference>
<sequence>MADYTAPLKEIMHSMKVVGLSDITALPAYSDATDDLVQAVLEEAGRLGSQELAPLNSLGDRMGCRLENGTVHTFPELQSFYARYRDGGWNAIPFDPEYGGQGLPWLVAAGVQEIWQSANMAFGLCPMLNQGAVDLLDAHGSDEQKALYLPKMISGEWTGTMNLTESQAGSDLSQIKARAVREGNAYRITGTKIFITYGDHDLSDNIIHMVLARLNDAPEGVKGISLFLVPKYLLNPDGSLGDRNDVACTGLEHKLGIHASPTAVMSFGEREGAVGWLVGEENKGLACMFTMMNNARLNVGLQGYAIAERAYQHAAWYARERVQSKPVVGEHKGPATIIHHPDVRRMLMNMKARTQAGRLLTFSAIAANDRAIKTADPRKAAAWAARVALLTPLVKLWGTEIGVDVANEAIQVFGGMGFVEETGAAQFYRDARIAPIYEGTNGIQAADFVGRKIQKDQGREMFALINELRTALPRHDASLTPPLEEALKGLERTTRWACTASTADAYAAALPFTRQAALTLGGCWLALSATQAQDSEDHAFAQEKTTTALYFIRHILPQVAALEADATAGANALMAIPEEAF</sequence>
<proteinExistence type="inferred from homology"/>
<dbReference type="OrthoDB" id="5510711at2"/>
<evidence type="ECO:0000256" key="6">
    <source>
        <dbReference type="ARBA" id="ARBA00051388"/>
    </source>
</evidence>
<dbReference type="SUPFAM" id="SSF56645">
    <property type="entry name" value="Acyl-CoA dehydrogenase NM domain-like"/>
    <property type="match status" value="1"/>
</dbReference>
<dbReference type="InterPro" id="IPR009075">
    <property type="entry name" value="AcylCo_DH/oxidase_C"/>
</dbReference>
<keyword evidence="16" id="KW-1185">Reference proteome</keyword>
<organism evidence="15 16">
    <name type="scientific">Haematospirillum jordaniae</name>
    <dbReference type="NCBI Taxonomy" id="1549855"/>
    <lineage>
        <taxon>Bacteria</taxon>
        <taxon>Pseudomonadati</taxon>
        <taxon>Pseudomonadota</taxon>
        <taxon>Alphaproteobacteria</taxon>
        <taxon>Rhodospirillales</taxon>
        <taxon>Novispirillaceae</taxon>
        <taxon>Haematospirillum</taxon>
    </lineage>
</organism>
<evidence type="ECO:0000256" key="8">
    <source>
        <dbReference type="ARBA" id="ARBA00066694"/>
    </source>
</evidence>
<evidence type="ECO:0000256" key="9">
    <source>
        <dbReference type="ARBA" id="ARBA00069043"/>
    </source>
</evidence>
<evidence type="ECO:0000259" key="13">
    <source>
        <dbReference type="Pfam" id="PF02771"/>
    </source>
</evidence>
<evidence type="ECO:0000313" key="16">
    <source>
        <dbReference type="Proteomes" id="UP000076066"/>
    </source>
</evidence>
<reference evidence="15 16" key="1">
    <citation type="submission" date="2016-02" db="EMBL/GenBank/DDBJ databases">
        <title>Complete Genome of H5569, the type strain of the newly described species Haematospirillium jordaniae.</title>
        <authorList>
            <person name="Nicholson A.C."/>
            <person name="Humrighouse B.W."/>
            <person name="Loparov V."/>
            <person name="McQuiston J.R."/>
        </authorList>
    </citation>
    <scope>NUCLEOTIDE SEQUENCE [LARGE SCALE GENOMIC DNA]</scope>
    <source>
        <strain evidence="15 16">H5569</strain>
    </source>
</reference>
<dbReference type="KEGG" id="hjo:AY555_00475"/>
<dbReference type="GO" id="GO:0016627">
    <property type="term" value="F:oxidoreductase activity, acting on the CH-CH group of donors"/>
    <property type="evidence" value="ECO:0007669"/>
    <property type="project" value="InterPro"/>
</dbReference>
<dbReference type="Pfam" id="PF00441">
    <property type="entry name" value="Acyl-CoA_dh_1"/>
    <property type="match status" value="1"/>
</dbReference>
<dbReference type="Pfam" id="PF02771">
    <property type="entry name" value="Acyl-CoA_dh_N"/>
    <property type="match status" value="1"/>
</dbReference>
<name>A0A143DB02_9PROT</name>
<dbReference type="AlphaFoldDB" id="A0A143DB02"/>
<dbReference type="STRING" id="1549855.AY555_00475"/>
<dbReference type="Gene3D" id="1.20.140.10">
    <property type="entry name" value="Butyryl-CoA Dehydrogenase, subunit A, domain 3"/>
    <property type="match status" value="1"/>
</dbReference>
<evidence type="ECO:0000256" key="5">
    <source>
        <dbReference type="ARBA" id="ARBA00023002"/>
    </source>
</evidence>
<evidence type="ECO:0000256" key="2">
    <source>
        <dbReference type="ARBA" id="ARBA00009347"/>
    </source>
</evidence>
<dbReference type="InterPro" id="IPR009100">
    <property type="entry name" value="AcylCoA_DH/oxidase_NM_dom_sf"/>
</dbReference>
<evidence type="ECO:0000313" key="15">
    <source>
        <dbReference type="EMBL" id="AMW33894.1"/>
    </source>
</evidence>
<dbReference type="GO" id="GO:0050660">
    <property type="term" value="F:flavin adenine dinucleotide binding"/>
    <property type="evidence" value="ECO:0007669"/>
    <property type="project" value="InterPro"/>
</dbReference>